<sequence>MVIDEMDKIRRSFLWGHGTKEKRMAYQSNGKLAVAGFAIRAWKDHWIPDKPLELLMIDKPPGCLFDRVHEFIDHATRQWKVGLISNTWPEPYARELFLFLCRTILKKTHFTGGRKTQ</sequence>
<keyword evidence="2" id="KW-1185">Reference proteome</keyword>
<accession>A0A835IFD1</accession>
<dbReference type="Proteomes" id="UP000631114">
    <property type="component" value="Unassembled WGS sequence"/>
</dbReference>
<dbReference type="AlphaFoldDB" id="A0A835IFD1"/>
<evidence type="ECO:0000313" key="2">
    <source>
        <dbReference type="Proteomes" id="UP000631114"/>
    </source>
</evidence>
<reference evidence="1 2" key="1">
    <citation type="submission" date="2020-10" db="EMBL/GenBank/DDBJ databases">
        <title>The Coptis chinensis genome and diversification of protoberbering-type alkaloids.</title>
        <authorList>
            <person name="Wang B."/>
            <person name="Shu S."/>
            <person name="Song C."/>
            <person name="Liu Y."/>
        </authorList>
    </citation>
    <scope>NUCLEOTIDE SEQUENCE [LARGE SCALE GENOMIC DNA]</scope>
    <source>
        <strain evidence="1">HL-2020</strain>
        <tissue evidence="1">Leaf</tissue>
    </source>
</reference>
<proteinExistence type="predicted"/>
<organism evidence="1 2">
    <name type="scientific">Coptis chinensis</name>
    <dbReference type="NCBI Taxonomy" id="261450"/>
    <lineage>
        <taxon>Eukaryota</taxon>
        <taxon>Viridiplantae</taxon>
        <taxon>Streptophyta</taxon>
        <taxon>Embryophyta</taxon>
        <taxon>Tracheophyta</taxon>
        <taxon>Spermatophyta</taxon>
        <taxon>Magnoliopsida</taxon>
        <taxon>Ranunculales</taxon>
        <taxon>Ranunculaceae</taxon>
        <taxon>Coptidoideae</taxon>
        <taxon>Coptis</taxon>
    </lineage>
</organism>
<dbReference type="EMBL" id="JADFTS010000003">
    <property type="protein sequence ID" value="KAF9615557.1"/>
    <property type="molecule type" value="Genomic_DNA"/>
</dbReference>
<comment type="caution">
    <text evidence="1">The sequence shown here is derived from an EMBL/GenBank/DDBJ whole genome shotgun (WGS) entry which is preliminary data.</text>
</comment>
<name>A0A835IFD1_9MAGN</name>
<gene>
    <name evidence="1" type="ORF">IFM89_024413</name>
</gene>
<protein>
    <submittedName>
        <fullName evidence="1">Uncharacterized protein</fullName>
    </submittedName>
</protein>
<evidence type="ECO:0000313" key="1">
    <source>
        <dbReference type="EMBL" id="KAF9615557.1"/>
    </source>
</evidence>